<dbReference type="OrthoDB" id="941555at2759"/>
<dbReference type="InterPro" id="IPR052088">
    <property type="entry name" value="E3_ubiquitin-ligase_SINA"/>
</dbReference>
<dbReference type="AlphaFoldDB" id="A0A061AJJ6"/>
<reference evidence="2" key="1">
    <citation type="journal article" date="2014" name="Genome Announc.">
        <title>Draft genome sequence of Rhodosporidium toruloides CECT1137, an oleaginous yeast of biotechnological interest.</title>
        <authorList>
            <person name="Morin N."/>
            <person name="Calcas X."/>
            <person name="Devillers H."/>
            <person name="Durrens P."/>
            <person name="Sherman D.J."/>
            <person name="Nicaud J.-M."/>
            <person name="Neuveglise C."/>
        </authorList>
    </citation>
    <scope>NUCLEOTIDE SEQUENCE</scope>
    <source>
        <strain evidence="2">CECT1137</strain>
    </source>
</reference>
<dbReference type="SUPFAM" id="SSF49599">
    <property type="entry name" value="TRAF domain-like"/>
    <property type="match status" value="1"/>
</dbReference>
<feature type="compositionally biased region" description="Basic and acidic residues" evidence="1">
    <location>
        <begin position="259"/>
        <end position="268"/>
    </location>
</feature>
<evidence type="ECO:0000313" key="2">
    <source>
        <dbReference type="EMBL" id="CDR37314.1"/>
    </source>
</evidence>
<protein>
    <submittedName>
        <fullName evidence="2">RHTO0S02e13322g1_1</fullName>
    </submittedName>
</protein>
<proteinExistence type="predicted"/>
<dbReference type="GO" id="GO:0061630">
    <property type="term" value="F:ubiquitin protein ligase activity"/>
    <property type="evidence" value="ECO:0007669"/>
    <property type="project" value="TreeGrafter"/>
</dbReference>
<accession>A0A061AJJ6</accession>
<feature type="region of interest" description="Disordered" evidence="1">
    <location>
        <begin position="205"/>
        <end position="268"/>
    </location>
</feature>
<sequence>MPSIALDRFTSTLPDLLKCPACKNAAYPPYLLCASEHVRCSACAFTLYATDTCPDRGCAAAPLKLNVRRSPMLNRAFEAYKVKCRNPGCAWTGPAQNDEAHEAGCAFRQSPCSHCRRLYKTTDLEAHYKTCPEVKIECPQGGKDCGGRKNHGWRKRRHANAYRRGMRPMDMPCGRGLRDAHDACQPCEARRRLFHRSREYQGVCQGDPETQKRCRRQHRALQRPGGREERPDGQARGGGEAPRQHGHLVNIDGPGGVVRGDRQAIRID</sequence>
<dbReference type="EMBL" id="LK052937">
    <property type="protein sequence ID" value="CDR37314.1"/>
    <property type="molecule type" value="Genomic_DNA"/>
</dbReference>
<organism evidence="2">
    <name type="scientific">Rhodotorula toruloides</name>
    <name type="common">Yeast</name>
    <name type="synonym">Rhodosporidium toruloides</name>
    <dbReference type="NCBI Taxonomy" id="5286"/>
    <lineage>
        <taxon>Eukaryota</taxon>
        <taxon>Fungi</taxon>
        <taxon>Dikarya</taxon>
        <taxon>Basidiomycota</taxon>
        <taxon>Pucciniomycotina</taxon>
        <taxon>Microbotryomycetes</taxon>
        <taxon>Sporidiobolales</taxon>
        <taxon>Sporidiobolaceae</taxon>
        <taxon>Rhodotorula</taxon>
    </lineage>
</organism>
<dbReference type="InterPro" id="IPR013083">
    <property type="entry name" value="Znf_RING/FYVE/PHD"/>
</dbReference>
<dbReference type="GO" id="GO:0005737">
    <property type="term" value="C:cytoplasm"/>
    <property type="evidence" value="ECO:0007669"/>
    <property type="project" value="TreeGrafter"/>
</dbReference>
<gene>
    <name evidence="2" type="ORF">RHTO0S_02e13322g</name>
</gene>
<evidence type="ECO:0000256" key="1">
    <source>
        <dbReference type="SAM" id="MobiDB-lite"/>
    </source>
</evidence>
<dbReference type="PANTHER" id="PTHR10315:SF117">
    <property type="entry name" value="RING-TYPE E3 UBIQUITIN TRANSFERASE"/>
    <property type="match status" value="1"/>
</dbReference>
<name>A0A061AJJ6_RHOTO</name>
<dbReference type="Gene3D" id="3.30.40.10">
    <property type="entry name" value="Zinc/RING finger domain, C3HC4 (zinc finger)"/>
    <property type="match status" value="1"/>
</dbReference>
<dbReference type="PANTHER" id="PTHR10315">
    <property type="entry name" value="E3 UBIQUITIN PROTEIN LIGASE SIAH"/>
    <property type="match status" value="1"/>
</dbReference>